<dbReference type="AlphaFoldDB" id="A0A852V2K2"/>
<sequence length="30" mass="3463">MIKDIGKKEVDKVKIEVRKVEAVKATQFMT</sequence>
<dbReference type="EMBL" id="JACCCO010000002">
    <property type="protein sequence ID" value="NYF41573.1"/>
    <property type="molecule type" value="Genomic_DNA"/>
</dbReference>
<accession>A0A852V2K2</accession>
<evidence type="ECO:0000313" key="1">
    <source>
        <dbReference type="EMBL" id="NYF41573.1"/>
    </source>
</evidence>
<keyword evidence="2" id="KW-1185">Reference proteome</keyword>
<reference evidence="1 2" key="1">
    <citation type="submission" date="2020-07" db="EMBL/GenBank/DDBJ databases">
        <title>Sequencing the genomes of 1000 actinobacteria strains.</title>
        <authorList>
            <person name="Klenk H.-P."/>
        </authorList>
    </citation>
    <scope>NUCLEOTIDE SEQUENCE [LARGE SCALE GENOMIC DNA]</scope>
    <source>
        <strain evidence="1 2">DSM 45763</strain>
    </source>
</reference>
<proteinExistence type="predicted"/>
<organism evidence="1 2">
    <name type="scientific">Streptosporangium sandarakinum</name>
    <dbReference type="NCBI Taxonomy" id="1260955"/>
    <lineage>
        <taxon>Bacteria</taxon>
        <taxon>Bacillati</taxon>
        <taxon>Actinomycetota</taxon>
        <taxon>Actinomycetes</taxon>
        <taxon>Streptosporangiales</taxon>
        <taxon>Streptosporangiaceae</taxon>
        <taxon>Streptosporangium</taxon>
    </lineage>
</organism>
<gene>
    <name evidence="1" type="ORF">HDA43_003774</name>
</gene>
<protein>
    <submittedName>
        <fullName evidence="1">Uncharacterized protein</fullName>
    </submittedName>
</protein>
<dbReference type="Proteomes" id="UP000576393">
    <property type="component" value="Unassembled WGS sequence"/>
</dbReference>
<name>A0A852V2K2_9ACTN</name>
<comment type="caution">
    <text evidence="1">The sequence shown here is derived from an EMBL/GenBank/DDBJ whole genome shotgun (WGS) entry which is preliminary data.</text>
</comment>
<evidence type="ECO:0000313" key="2">
    <source>
        <dbReference type="Proteomes" id="UP000576393"/>
    </source>
</evidence>